<dbReference type="OrthoDB" id="41382at2157"/>
<evidence type="ECO:0000313" key="1">
    <source>
        <dbReference type="EMBL" id="BBG24236.1"/>
    </source>
</evidence>
<accession>A0A510DVH6</accession>
<keyword evidence="3" id="KW-1185">Reference proteome</keyword>
<accession>A0A510E3A8</accession>
<reference evidence="4" key="1">
    <citation type="submission" date="2018-09" db="EMBL/GenBank/DDBJ databases">
        <title>Complete Genome Sequencing of Sulfolobus sp. JCM 16834.</title>
        <authorList>
            <person name="Kato S."/>
            <person name="Itoh T."/>
            <person name="Ohkuma M."/>
        </authorList>
    </citation>
    <scope>NUCLEOTIDE SEQUENCE [LARGE SCALE GENOMIC DNA]</scope>
    <source>
        <strain evidence="4">IC-007</strain>
    </source>
</reference>
<dbReference type="KEGG" id="step:IC006_1545"/>
<reference evidence="2 3" key="2">
    <citation type="journal article" date="2020" name="Int. J. Syst. Evol. Microbiol.">
        <title>Sulfuracidifex tepidarius gen. nov., sp. nov. and transfer of Sulfolobus metallicus Huber and Stetter 1992 to the genus Sulfuracidifex as Sulfuracidifex metallicus comb. nov.</title>
        <authorList>
            <person name="Itoh T."/>
            <person name="Miura T."/>
            <person name="Sakai H.D."/>
            <person name="Kato S."/>
            <person name="Ohkuma M."/>
            <person name="Takashina T."/>
        </authorList>
    </citation>
    <scope>NUCLEOTIDE SEQUENCE</scope>
    <source>
        <strain evidence="1 3">IC-006</strain>
        <strain evidence="2">IC-007</strain>
    </source>
</reference>
<proteinExistence type="predicted"/>
<evidence type="ECO:0000313" key="3">
    <source>
        <dbReference type="Proteomes" id="UP000322983"/>
    </source>
</evidence>
<dbReference type="EMBL" id="AP018929">
    <property type="protein sequence ID" value="BBG24236.1"/>
    <property type="molecule type" value="Genomic_DNA"/>
</dbReference>
<dbReference type="EMBL" id="AP018930">
    <property type="protein sequence ID" value="BBG26993.1"/>
    <property type="molecule type" value="Genomic_DNA"/>
</dbReference>
<dbReference type="RefSeq" id="WP_149528544.1">
    <property type="nucleotide sequence ID" value="NZ_AP018929.1"/>
</dbReference>
<dbReference type="STRING" id="1294262.GCA_001316085_00496"/>
<dbReference type="GeneID" id="41717860"/>
<dbReference type="AlphaFoldDB" id="A0A510E3A8"/>
<name>A0A510E3A8_9CREN</name>
<protein>
    <submittedName>
        <fullName evidence="2">Uncharacterized protein</fullName>
    </submittedName>
</protein>
<gene>
    <name evidence="1" type="ORF">IC006_1545</name>
    <name evidence="2" type="ORF">IC007_1522</name>
</gene>
<evidence type="ECO:0000313" key="2">
    <source>
        <dbReference type="EMBL" id="BBG26993.1"/>
    </source>
</evidence>
<dbReference type="Proteomes" id="UP000325030">
    <property type="component" value="Chromosome"/>
</dbReference>
<evidence type="ECO:0000313" key="4">
    <source>
        <dbReference type="Proteomes" id="UP000325030"/>
    </source>
</evidence>
<sequence length="85" mass="9671">MKEERRVAIKVRHKFLEGICVFRGSFLEDLMLSKGDVVSKFLADSVKEEVVESNFGYGSPYEGSLERVCLTIVSRISEKLNTIKQ</sequence>
<dbReference type="Proteomes" id="UP000322983">
    <property type="component" value="Chromosome"/>
</dbReference>
<organism evidence="2 4">
    <name type="scientific">Sulfuracidifex tepidarius</name>
    <dbReference type="NCBI Taxonomy" id="1294262"/>
    <lineage>
        <taxon>Archaea</taxon>
        <taxon>Thermoproteota</taxon>
        <taxon>Thermoprotei</taxon>
        <taxon>Sulfolobales</taxon>
        <taxon>Sulfolobaceae</taxon>
        <taxon>Sulfuracidifex</taxon>
    </lineage>
</organism>